<keyword evidence="1" id="KW-0328">Glycosyltransferase</keyword>
<keyword evidence="2 3" id="KW-0808">Transferase</keyword>
<dbReference type="EMBL" id="FNHU01000003">
    <property type="protein sequence ID" value="SDM52126.1"/>
    <property type="molecule type" value="Genomic_DNA"/>
</dbReference>
<dbReference type="PANTHER" id="PTHR12526">
    <property type="entry name" value="GLYCOSYLTRANSFERASE"/>
    <property type="match status" value="1"/>
</dbReference>
<dbReference type="GO" id="GO:0016757">
    <property type="term" value="F:glycosyltransferase activity"/>
    <property type="evidence" value="ECO:0007669"/>
    <property type="project" value="UniProtKB-KW"/>
</dbReference>
<accession>A0A1G9TWJ4</accession>
<gene>
    <name evidence="3" type="ORF">SAMN04487766_103174</name>
</gene>
<evidence type="ECO:0000256" key="1">
    <source>
        <dbReference type="ARBA" id="ARBA00022676"/>
    </source>
</evidence>
<sequence length="427" mass="47314">MRRLVILANAFPYGNWEPFLATELEYLTGFDRVDIMSLSVREDQRASVRPLPEGMSAHPIPFRSRLFYLLGSFRVLGDANLYRELADLARRRRLSPSRLVTLFVFLSRARHEAAQVGRILEAAGAGPDDEVVFYSYRFAYQPYMAARLRRRFRRAVSVARAHRADLYEEHSPRGYLPLRAQTVADLDRIYLVAEHGLRYLLNGQPQAATKATVSRLGTTDHGVPAAVPPRREGLRIVSCSTIVPVKRLDLLVDALAGTSLPIRWDHFGEGELREQLEARAARQLGDNVTLTWRGFVRNADLVEEYVHSPRHLLVNVSSSEGVPVSIMEALSTGIPVVATDVGGTGELVHTGVNGILLPADPTPEQVRAAIEEIAALDDDAYAALRTGARRTWEQRCDARALYTGFAAELADLLEGGANRLGVEEGLA</sequence>
<evidence type="ECO:0000313" key="4">
    <source>
        <dbReference type="Proteomes" id="UP000199671"/>
    </source>
</evidence>
<dbReference type="AlphaFoldDB" id="A0A1G9TWJ4"/>
<proteinExistence type="predicted"/>
<dbReference type="RefSeq" id="WP_092608499.1">
    <property type="nucleotide sequence ID" value="NZ_FNHU01000003.1"/>
</dbReference>
<reference evidence="3 4" key="1">
    <citation type="submission" date="2016-10" db="EMBL/GenBank/DDBJ databases">
        <authorList>
            <person name="de Groot N.N."/>
        </authorList>
    </citation>
    <scope>NUCLEOTIDE SEQUENCE [LARGE SCALE GENOMIC DNA]</scope>
    <source>
        <strain evidence="3 4">KPR-7B</strain>
    </source>
</reference>
<dbReference type="Proteomes" id="UP000199671">
    <property type="component" value="Unassembled WGS sequence"/>
</dbReference>
<dbReference type="Pfam" id="PF13692">
    <property type="entry name" value="Glyco_trans_1_4"/>
    <property type="match status" value="1"/>
</dbReference>
<evidence type="ECO:0000313" key="3">
    <source>
        <dbReference type="EMBL" id="SDM52126.1"/>
    </source>
</evidence>
<dbReference type="Gene3D" id="3.40.50.2000">
    <property type="entry name" value="Glycogen Phosphorylase B"/>
    <property type="match status" value="1"/>
</dbReference>
<protein>
    <submittedName>
        <fullName evidence="3">Glycosyltransferase involved in cell wall bisynthesis</fullName>
    </submittedName>
</protein>
<name>A0A1G9TWJ4_9ACTO</name>
<dbReference type="SUPFAM" id="SSF53756">
    <property type="entry name" value="UDP-Glycosyltransferase/glycogen phosphorylase"/>
    <property type="match status" value="1"/>
</dbReference>
<organism evidence="3 4">
    <name type="scientific">Actinomyces ruminicola</name>
    <dbReference type="NCBI Taxonomy" id="332524"/>
    <lineage>
        <taxon>Bacteria</taxon>
        <taxon>Bacillati</taxon>
        <taxon>Actinomycetota</taxon>
        <taxon>Actinomycetes</taxon>
        <taxon>Actinomycetales</taxon>
        <taxon>Actinomycetaceae</taxon>
        <taxon>Actinomyces</taxon>
    </lineage>
</organism>
<evidence type="ECO:0000256" key="2">
    <source>
        <dbReference type="ARBA" id="ARBA00022679"/>
    </source>
</evidence>
<dbReference type="OrthoDB" id="9775208at2"/>
<dbReference type="PANTHER" id="PTHR12526:SF629">
    <property type="entry name" value="TEICHURONIC ACID BIOSYNTHESIS GLYCOSYLTRANSFERASE TUAH-RELATED"/>
    <property type="match status" value="1"/>
</dbReference>